<reference evidence="1 2" key="1">
    <citation type="submission" date="2018-06" db="EMBL/GenBank/DDBJ databases">
        <title>OYT1 Genome Sequencing.</title>
        <authorList>
            <person name="Kato S."/>
            <person name="Itoh T."/>
            <person name="Ohkuma M."/>
        </authorList>
    </citation>
    <scope>NUCLEOTIDE SEQUENCE [LARGE SCALE GENOMIC DNA]</scope>
    <source>
        <strain evidence="1 2">OYT1</strain>
    </source>
</reference>
<proteinExistence type="predicted"/>
<keyword evidence="2" id="KW-1185">Reference proteome</keyword>
<name>A0A2Z6GF29_9PROT</name>
<protein>
    <submittedName>
        <fullName evidence="1">Uncharacterized protein</fullName>
    </submittedName>
</protein>
<evidence type="ECO:0000313" key="1">
    <source>
        <dbReference type="EMBL" id="BBE51959.1"/>
    </source>
</evidence>
<organism evidence="1 2">
    <name type="scientific">Ferriphaselus amnicola</name>
    <dbReference type="NCBI Taxonomy" id="1188319"/>
    <lineage>
        <taxon>Bacteria</taxon>
        <taxon>Pseudomonadati</taxon>
        <taxon>Pseudomonadota</taxon>
        <taxon>Betaproteobacteria</taxon>
        <taxon>Nitrosomonadales</taxon>
        <taxon>Gallionellaceae</taxon>
        <taxon>Ferriphaselus</taxon>
    </lineage>
</organism>
<dbReference type="AlphaFoldDB" id="A0A2Z6GF29"/>
<dbReference type="EMBL" id="AP018738">
    <property type="protein sequence ID" value="BBE51959.1"/>
    <property type="molecule type" value="Genomic_DNA"/>
</dbReference>
<dbReference type="KEGG" id="fam:OYT1_ch2446"/>
<sequence length="65" mass="7456">MPEPMLFASGHAALFWQSEELYADLEFLDDSRIVYFIKKNSDKHKGVVAFDSENMPSVFKTLLSI</sequence>
<dbReference type="Proteomes" id="UP000033070">
    <property type="component" value="Chromosome"/>
</dbReference>
<gene>
    <name evidence="1" type="ORF">OYT1_ch2446</name>
</gene>
<accession>A0A2Z6GF29</accession>
<evidence type="ECO:0000313" key="2">
    <source>
        <dbReference type="Proteomes" id="UP000033070"/>
    </source>
</evidence>